<protein>
    <submittedName>
        <fullName evidence="5">Glycosyltransferase</fullName>
    </submittedName>
</protein>
<evidence type="ECO:0000256" key="3">
    <source>
        <dbReference type="ARBA" id="ARBA00022679"/>
    </source>
</evidence>
<evidence type="ECO:0000259" key="4">
    <source>
        <dbReference type="Pfam" id="PF00535"/>
    </source>
</evidence>
<dbReference type="Pfam" id="PF00535">
    <property type="entry name" value="Glycos_transf_2"/>
    <property type="match status" value="1"/>
</dbReference>
<organism evidence="5">
    <name type="scientific">Caldithrix abyssi</name>
    <dbReference type="NCBI Taxonomy" id="187145"/>
    <lineage>
        <taxon>Bacteria</taxon>
        <taxon>Pseudomonadati</taxon>
        <taxon>Calditrichota</taxon>
        <taxon>Calditrichia</taxon>
        <taxon>Calditrichales</taxon>
        <taxon>Calditrichaceae</taxon>
        <taxon>Caldithrix</taxon>
    </lineage>
</organism>
<sequence length="241" mass="27749">MAVAFNPKISFVILTWNSQNDIIECLDSIDKTCGREEIEYKVFVVDNGSSDKTVEVLENYAARKPQQIHIDRLPENKGTTLPRNIALRKVDTPFVAVMDSDTVFLKGRLSQMFAYFDQHQDIGLIAPQLVLLDGTVQNSVKKFPTLPDKVLKLRGILRLGSPLNVDFYENFPFQEPREADTAISAAWFFRKELLQKIGYLDENIFYAPEDVDYSLRVWEAGLKIVYYPYLQILHRTQQISH</sequence>
<dbReference type="PANTHER" id="PTHR43179:SF12">
    <property type="entry name" value="GALACTOFURANOSYLTRANSFERASE GLFT2"/>
    <property type="match status" value="1"/>
</dbReference>
<dbReference type="GO" id="GO:0016757">
    <property type="term" value="F:glycosyltransferase activity"/>
    <property type="evidence" value="ECO:0007669"/>
    <property type="project" value="UniProtKB-KW"/>
</dbReference>
<comment type="similarity">
    <text evidence="1">Belongs to the glycosyltransferase 2 family.</text>
</comment>
<dbReference type="InterPro" id="IPR001173">
    <property type="entry name" value="Glyco_trans_2-like"/>
</dbReference>
<dbReference type="SUPFAM" id="SSF53448">
    <property type="entry name" value="Nucleotide-diphospho-sugar transferases"/>
    <property type="match status" value="1"/>
</dbReference>
<keyword evidence="3" id="KW-0808">Transferase</keyword>
<proteinExistence type="inferred from homology"/>
<evidence type="ECO:0000256" key="2">
    <source>
        <dbReference type="ARBA" id="ARBA00022676"/>
    </source>
</evidence>
<dbReference type="InterPro" id="IPR029044">
    <property type="entry name" value="Nucleotide-diphossugar_trans"/>
</dbReference>
<feature type="domain" description="Glycosyltransferase 2-like" evidence="4">
    <location>
        <begin position="10"/>
        <end position="197"/>
    </location>
</feature>
<feature type="non-terminal residue" evidence="5">
    <location>
        <position position="241"/>
    </location>
</feature>
<dbReference type="AlphaFoldDB" id="A0A7V5PNU3"/>
<gene>
    <name evidence="5" type="ORF">ENJ89_04575</name>
</gene>
<evidence type="ECO:0000256" key="1">
    <source>
        <dbReference type="ARBA" id="ARBA00006739"/>
    </source>
</evidence>
<evidence type="ECO:0000313" key="5">
    <source>
        <dbReference type="EMBL" id="HHJ52448.1"/>
    </source>
</evidence>
<dbReference type="Gene3D" id="3.90.550.10">
    <property type="entry name" value="Spore Coat Polysaccharide Biosynthesis Protein SpsA, Chain A"/>
    <property type="match status" value="1"/>
</dbReference>
<name>A0A7V5PNU3_CALAY</name>
<dbReference type="EMBL" id="DROD01000311">
    <property type="protein sequence ID" value="HHJ52448.1"/>
    <property type="molecule type" value="Genomic_DNA"/>
</dbReference>
<comment type="caution">
    <text evidence="5">The sequence shown here is derived from an EMBL/GenBank/DDBJ whole genome shotgun (WGS) entry which is preliminary data.</text>
</comment>
<dbReference type="PANTHER" id="PTHR43179">
    <property type="entry name" value="RHAMNOSYLTRANSFERASE WBBL"/>
    <property type="match status" value="1"/>
</dbReference>
<keyword evidence="2" id="KW-0328">Glycosyltransferase</keyword>
<dbReference type="Proteomes" id="UP000886124">
    <property type="component" value="Unassembled WGS sequence"/>
</dbReference>
<accession>A0A7V5PNU3</accession>
<reference evidence="5" key="1">
    <citation type="journal article" date="2020" name="mSystems">
        <title>Genome- and Community-Level Interaction Insights into Carbon Utilization and Element Cycling Functions of Hydrothermarchaeota in Hydrothermal Sediment.</title>
        <authorList>
            <person name="Zhou Z."/>
            <person name="Liu Y."/>
            <person name="Xu W."/>
            <person name="Pan J."/>
            <person name="Luo Z.H."/>
            <person name="Li M."/>
        </authorList>
    </citation>
    <scope>NUCLEOTIDE SEQUENCE [LARGE SCALE GENOMIC DNA]</scope>
    <source>
        <strain evidence="5">HyVt-527</strain>
    </source>
</reference>